<organism evidence="1">
    <name type="scientific">Aegilops tauschii</name>
    <name type="common">Tausch's goatgrass</name>
    <name type="synonym">Aegilops squarrosa</name>
    <dbReference type="NCBI Taxonomy" id="37682"/>
    <lineage>
        <taxon>Eukaryota</taxon>
        <taxon>Viridiplantae</taxon>
        <taxon>Streptophyta</taxon>
        <taxon>Embryophyta</taxon>
        <taxon>Tracheophyta</taxon>
        <taxon>Spermatophyta</taxon>
        <taxon>Magnoliopsida</taxon>
        <taxon>Liliopsida</taxon>
        <taxon>Poales</taxon>
        <taxon>Poaceae</taxon>
        <taxon>BOP clade</taxon>
        <taxon>Pooideae</taxon>
        <taxon>Triticodae</taxon>
        <taxon>Triticeae</taxon>
        <taxon>Triticinae</taxon>
        <taxon>Aegilops</taxon>
    </lineage>
</organism>
<evidence type="ECO:0008006" key="2">
    <source>
        <dbReference type="Google" id="ProtNLM"/>
    </source>
</evidence>
<protein>
    <recommendedName>
        <fullName evidence="2">F-box domain-containing protein</fullName>
    </recommendedName>
</protein>
<proteinExistence type="predicted"/>
<evidence type="ECO:0000313" key="1">
    <source>
        <dbReference type="EnsemblPlants" id="EMT01789"/>
    </source>
</evidence>
<dbReference type="CDD" id="cd09272">
    <property type="entry name" value="RNase_HI_RT_Ty1"/>
    <property type="match status" value="1"/>
</dbReference>
<dbReference type="AlphaFoldDB" id="N1QQS0"/>
<reference evidence="1" key="1">
    <citation type="submission" date="2015-06" db="UniProtKB">
        <authorList>
            <consortium name="EnsemblPlants"/>
        </authorList>
    </citation>
    <scope>IDENTIFICATION</scope>
</reference>
<dbReference type="InterPro" id="IPR036047">
    <property type="entry name" value="F-box-like_dom_sf"/>
</dbReference>
<sequence length="688" mass="76356">MERTRGHRRRKLSVAAGVGVGGGEDRLSALPDDVLLHILLKLRDGPVAARTSVLARRWRRVWALLPELHFPVGTDPDRIRAALTAHDALALHHLFVAGIEVTPEIAAAWLPLAARGLSGVLHFKNTGAMNEAPAGERGTLKLPCFEKATKVVLDLHSIGLTLPPSGVFTRLTDLELVRIQLHGPCSLSDVVSSSRCPSLRRLSVCSVRGLDNFTIQSESLVQLELRNLHTLQQLNIVALSLQKLKVFLCFTDPLNQAQPVANISAPQLVTLDWRGAYDPSSVLFGEMPNLQQLTTNPLCVYGGDTVSARNHHSLMLSQHFHHISKLILILFYLPVHGNERFLMEEMTKLPNITILGLVVLACGHSFGASSFHVLKMSSGIRELTLQLVTRRDSKAFVCQPGCICAEPSNWETEDLVLPCLKEVAINGLRGTEHELALVERKVRETSRYSFVTGINRTSIRNKLCSAFLRLNTGGIEVKKYKDGLHLSQEKYATDLVKKAGLQGCKPTPTPLSSSEKLSLTESTSLSQEDSTKYRSLVGALQYLTLTRPDISFVVNKVSQFLHAPTTVHLTAAKTYRCLDDRRSTGGFAIYFGPNLICWCARKQTTVSRSSTEAEYKALANATAEIIWVQSMLKELGVKNFHFVRERVTQRQLDIRFVHSRDQIADGFTKPLPTRSFEAFKHNLNLMNL</sequence>
<dbReference type="PANTHER" id="PTHR34709:SF61">
    <property type="entry name" value="OS07G0229100 PROTEIN"/>
    <property type="match status" value="1"/>
</dbReference>
<dbReference type="ExpressionAtlas" id="N1QQS0">
    <property type="expression patterns" value="baseline"/>
</dbReference>
<dbReference type="PANTHER" id="PTHR34709">
    <property type="entry name" value="OS10G0396666 PROTEIN"/>
    <property type="match status" value="1"/>
</dbReference>
<name>N1QQS0_AEGTA</name>
<dbReference type="EnsemblPlants" id="EMT01789">
    <property type="protein sequence ID" value="EMT01789"/>
    <property type="gene ID" value="F775_15837"/>
</dbReference>
<accession>N1QQS0</accession>
<dbReference type="InterPro" id="IPR055312">
    <property type="entry name" value="FBL15-like"/>
</dbReference>
<dbReference type="SUPFAM" id="SSF81383">
    <property type="entry name" value="F-box domain"/>
    <property type="match status" value="1"/>
</dbReference>